<dbReference type="AlphaFoldDB" id="A0A9P8AWA5"/>
<accession>A0A9P8AWA5</accession>
<dbReference type="RefSeq" id="XP_043043939.1">
    <property type="nucleotide sequence ID" value="XM_043181217.1"/>
</dbReference>
<organism evidence="1 2">
    <name type="scientific">Guyanagaster necrorhizus</name>
    <dbReference type="NCBI Taxonomy" id="856835"/>
    <lineage>
        <taxon>Eukaryota</taxon>
        <taxon>Fungi</taxon>
        <taxon>Dikarya</taxon>
        <taxon>Basidiomycota</taxon>
        <taxon>Agaricomycotina</taxon>
        <taxon>Agaricomycetes</taxon>
        <taxon>Agaricomycetidae</taxon>
        <taxon>Agaricales</taxon>
        <taxon>Marasmiineae</taxon>
        <taxon>Physalacriaceae</taxon>
        <taxon>Guyanagaster</taxon>
    </lineage>
</organism>
<reference evidence="1" key="1">
    <citation type="submission" date="2020-11" db="EMBL/GenBank/DDBJ databases">
        <title>Adaptations for nitrogen fixation in a non-lichenized fungal sporocarp promotes dispersal by wood-feeding termites.</title>
        <authorList>
            <consortium name="DOE Joint Genome Institute"/>
            <person name="Koch R.A."/>
            <person name="Yoon G."/>
            <person name="Arayal U."/>
            <person name="Lail K."/>
            <person name="Amirebrahimi M."/>
            <person name="Labutti K."/>
            <person name="Lipzen A."/>
            <person name="Riley R."/>
            <person name="Barry K."/>
            <person name="Henrissat B."/>
            <person name="Grigoriev I.V."/>
            <person name="Herr J.R."/>
            <person name="Aime M.C."/>
        </authorList>
    </citation>
    <scope>NUCLEOTIDE SEQUENCE</scope>
    <source>
        <strain evidence="1">MCA 3950</strain>
    </source>
</reference>
<dbReference type="GeneID" id="66103513"/>
<name>A0A9P8AWA5_9AGAR</name>
<protein>
    <submittedName>
        <fullName evidence="1">Uncharacterized protein</fullName>
    </submittedName>
</protein>
<sequence>MPPKFCLRMSQTTEELSATLIRRVPHASLVRHPVDMQADGTSLMPNLSSFGKNDPGSPTCLTAGLRIQLFLAHGCPYNLSSPCFLPVAFLRTLSRSSNPKRCLSDHFSRVFRLFGRVRLSKMMQIPVFSHLTLRGVTNIIWITT</sequence>
<evidence type="ECO:0000313" key="1">
    <source>
        <dbReference type="EMBL" id="KAG7450439.1"/>
    </source>
</evidence>
<proteinExistence type="predicted"/>
<evidence type="ECO:0000313" key="2">
    <source>
        <dbReference type="Proteomes" id="UP000812287"/>
    </source>
</evidence>
<dbReference type="EMBL" id="MU250526">
    <property type="protein sequence ID" value="KAG7450439.1"/>
    <property type="molecule type" value="Genomic_DNA"/>
</dbReference>
<dbReference type="Proteomes" id="UP000812287">
    <property type="component" value="Unassembled WGS sequence"/>
</dbReference>
<comment type="caution">
    <text evidence="1">The sequence shown here is derived from an EMBL/GenBank/DDBJ whole genome shotgun (WGS) entry which is preliminary data.</text>
</comment>
<gene>
    <name evidence="1" type="ORF">BT62DRAFT_512561</name>
</gene>
<keyword evidence="2" id="KW-1185">Reference proteome</keyword>